<accession>A0A671DR88</accession>
<dbReference type="InParanoid" id="A0A671DR88"/>
<evidence type="ECO:0000313" key="2">
    <source>
        <dbReference type="Ensembl" id="ENSRFEP00010001985.1"/>
    </source>
</evidence>
<organism evidence="2 3">
    <name type="scientific">Rhinolophus ferrumequinum</name>
    <name type="common">Greater horseshoe bat</name>
    <dbReference type="NCBI Taxonomy" id="59479"/>
    <lineage>
        <taxon>Eukaryota</taxon>
        <taxon>Metazoa</taxon>
        <taxon>Chordata</taxon>
        <taxon>Craniata</taxon>
        <taxon>Vertebrata</taxon>
        <taxon>Euteleostomi</taxon>
        <taxon>Mammalia</taxon>
        <taxon>Eutheria</taxon>
        <taxon>Laurasiatheria</taxon>
        <taxon>Chiroptera</taxon>
        <taxon>Yinpterochiroptera</taxon>
        <taxon>Rhinolophoidea</taxon>
        <taxon>Rhinolophidae</taxon>
        <taxon>Rhinolophinae</taxon>
        <taxon>Rhinolophus</taxon>
    </lineage>
</organism>
<dbReference type="Proteomes" id="UP000472240">
    <property type="component" value="Chromosome 10"/>
</dbReference>
<keyword evidence="3" id="KW-1185">Reference proteome</keyword>
<feature type="region of interest" description="Disordered" evidence="1">
    <location>
        <begin position="91"/>
        <end position="125"/>
    </location>
</feature>
<evidence type="ECO:0000256" key="1">
    <source>
        <dbReference type="SAM" id="MobiDB-lite"/>
    </source>
</evidence>
<dbReference type="AlphaFoldDB" id="A0A671DR88"/>
<reference evidence="3" key="3">
    <citation type="submission" date="2018-12" db="EMBL/GenBank/DDBJ databases">
        <title>G10K-VGP greater horseshoe bat female genome, primary haplotype.</title>
        <authorList>
            <person name="Teeling E."/>
            <person name="Myers G."/>
            <person name="Vernes S."/>
            <person name="Pippel M."/>
            <person name="Winkler S."/>
            <person name="Fedrigo O."/>
            <person name="Rhie A."/>
            <person name="Koren S."/>
            <person name="Phillippy A."/>
            <person name="Lewin H."/>
            <person name="Damas J."/>
            <person name="Howe K."/>
            <person name="Mountcastle J."/>
            <person name="Jarvis E.D."/>
        </authorList>
    </citation>
    <scope>NUCLEOTIDE SEQUENCE [LARGE SCALE GENOMIC DNA]</scope>
</reference>
<reference evidence="2 3" key="2">
    <citation type="journal article" date="2018" name="Annu Rev Anim Biosci">
        <title>Bat Biology, Genomes, and the Bat1K Project: To Generate Chromosome-Level Genomes for All Living Bat Species.</title>
        <authorList>
            <person name="Teeling E.C."/>
            <person name="Vernes S.C."/>
            <person name="Davalos L.M."/>
            <person name="Ray D.A."/>
            <person name="Gilbert M.T.P."/>
            <person name="Myers E."/>
        </authorList>
    </citation>
    <scope>NUCLEOTIDE SEQUENCE</scope>
</reference>
<name>A0A671DR88_RHIFE</name>
<reference evidence="2" key="4">
    <citation type="submission" date="2025-08" db="UniProtKB">
        <authorList>
            <consortium name="Ensembl"/>
        </authorList>
    </citation>
    <scope>IDENTIFICATION</scope>
</reference>
<feature type="compositionally biased region" description="Polar residues" evidence="1">
    <location>
        <begin position="91"/>
        <end position="103"/>
    </location>
</feature>
<feature type="region of interest" description="Disordered" evidence="1">
    <location>
        <begin position="1"/>
        <end position="78"/>
    </location>
</feature>
<feature type="compositionally biased region" description="Polar residues" evidence="1">
    <location>
        <begin position="112"/>
        <end position="125"/>
    </location>
</feature>
<feature type="compositionally biased region" description="Polar residues" evidence="1">
    <location>
        <begin position="1"/>
        <end position="20"/>
    </location>
</feature>
<protein>
    <submittedName>
        <fullName evidence="2">Uncharacterized protein</fullName>
    </submittedName>
</protein>
<reference evidence="2 3" key="1">
    <citation type="journal article" date="2015" name="Annu Rev Anim Biosci">
        <title>The Genome 10K Project: a way forward.</title>
        <authorList>
            <person name="Koepfli K.P."/>
            <person name="Paten B."/>
            <person name="O'Brien S.J."/>
            <person name="Koepfli K.P."/>
            <person name="Paten B."/>
            <person name="Antunes A."/>
            <person name="Belov K."/>
            <person name="Bustamante C."/>
            <person name="Castoe T.A."/>
            <person name="Clawson H."/>
            <person name="Crawford A.J."/>
            <person name="Diekhans M."/>
            <person name="Distel D."/>
            <person name="Durbin R."/>
            <person name="Earl D."/>
            <person name="Fujita M.K."/>
            <person name="Gamble T."/>
            <person name="Georges A."/>
            <person name="Gemmell N."/>
            <person name="Gilbert M.T."/>
            <person name="Graves J.M."/>
            <person name="Green R.E."/>
            <person name="Hickey G."/>
            <person name="Jarvis E.D."/>
            <person name="Johnson W."/>
            <person name="Komissarov A."/>
            <person name="Korf I."/>
            <person name="Kuhn R."/>
            <person name="Larkin D.M."/>
            <person name="Lewin H."/>
            <person name="Lopez J.V."/>
            <person name="Ma J."/>
            <person name="Marques-Bonet T."/>
            <person name="Miller W."/>
            <person name="Murphy R."/>
            <person name="Pevzner P."/>
            <person name="Shapiro B."/>
            <person name="Steiner C."/>
            <person name="Tamazian G."/>
            <person name="Venkatesh B."/>
            <person name="Wang J."/>
            <person name="Wayne R."/>
            <person name="Wiley E."/>
            <person name="Yang H."/>
            <person name="Zhang G."/>
            <person name="Haussler D."/>
            <person name="Ryder O."/>
            <person name="O'Brien S.J."/>
        </authorList>
    </citation>
    <scope>NUCLEOTIDE SEQUENCE</scope>
</reference>
<evidence type="ECO:0000313" key="3">
    <source>
        <dbReference type="Proteomes" id="UP000472240"/>
    </source>
</evidence>
<reference evidence="2" key="5">
    <citation type="submission" date="2025-09" db="UniProtKB">
        <authorList>
            <consortium name="Ensembl"/>
        </authorList>
    </citation>
    <scope>IDENTIFICATION</scope>
</reference>
<dbReference type="GeneTree" id="ENSGT00940000173204"/>
<proteinExistence type="predicted"/>
<dbReference type="Ensembl" id="ENSRFET00010002197.1">
    <property type="protein sequence ID" value="ENSRFEP00010001985.1"/>
    <property type="gene ID" value="ENSRFEG00010001448.1"/>
</dbReference>
<sequence length="125" mass="13651">MEKQQQVQLSALSVEKTNQAAPPGPTWKHSAPQTHGSEPLAEKGSLADSLEMWAVPPDAEDSVVKPSSRKEPEPHQTPATLALKNQMVTQNRTPQSLCHQNPQAKPGPWHLQTPNVQHVTGSKVF</sequence>